<name>A0A1I0GLB6_9BACI</name>
<organism evidence="2 3">
    <name type="scientific">Oceanobacillus limi</name>
    <dbReference type="NCBI Taxonomy" id="930131"/>
    <lineage>
        <taxon>Bacteria</taxon>
        <taxon>Bacillati</taxon>
        <taxon>Bacillota</taxon>
        <taxon>Bacilli</taxon>
        <taxon>Bacillales</taxon>
        <taxon>Bacillaceae</taxon>
        <taxon>Oceanobacillus</taxon>
    </lineage>
</organism>
<feature type="transmembrane region" description="Helical" evidence="1">
    <location>
        <begin position="12"/>
        <end position="34"/>
    </location>
</feature>
<feature type="transmembrane region" description="Helical" evidence="1">
    <location>
        <begin position="71"/>
        <end position="90"/>
    </location>
</feature>
<gene>
    <name evidence="2" type="ORF">SAMN05216389_12231</name>
</gene>
<sequence length="135" mass="15455">MQEELKKRDRKYLYLIVGYSGITLIGITVLRYLATVYDTFGQGLFMFGYLLLVSYFKFADDRIGATTIDKIAFRTGTVATMVVIVVMGGIDKQNVIDLDSKLTVYEQIDGEYEEINEIDDEATILWIKDLLRSEK</sequence>
<dbReference type="EMBL" id="FOHE01000022">
    <property type="protein sequence ID" value="SET71165.1"/>
    <property type="molecule type" value="Genomic_DNA"/>
</dbReference>
<dbReference type="STRING" id="930131.SAMN05216389_12231"/>
<reference evidence="2 3" key="1">
    <citation type="submission" date="2016-10" db="EMBL/GenBank/DDBJ databases">
        <authorList>
            <person name="de Groot N.N."/>
        </authorList>
    </citation>
    <scope>NUCLEOTIDE SEQUENCE [LARGE SCALE GENOMIC DNA]</scope>
    <source>
        <strain evidence="2 3">IBRC-M 10780</strain>
    </source>
</reference>
<dbReference type="AlphaFoldDB" id="A0A1I0GLB6"/>
<dbReference type="Proteomes" id="UP000198618">
    <property type="component" value="Unassembled WGS sequence"/>
</dbReference>
<evidence type="ECO:0000313" key="3">
    <source>
        <dbReference type="Proteomes" id="UP000198618"/>
    </source>
</evidence>
<keyword evidence="1" id="KW-1133">Transmembrane helix</keyword>
<accession>A0A1I0GLB6</accession>
<feature type="transmembrane region" description="Helical" evidence="1">
    <location>
        <begin position="40"/>
        <end position="59"/>
    </location>
</feature>
<keyword evidence="1" id="KW-0472">Membrane</keyword>
<protein>
    <submittedName>
        <fullName evidence="2">Uncharacterized protein</fullName>
    </submittedName>
</protein>
<proteinExistence type="predicted"/>
<evidence type="ECO:0000256" key="1">
    <source>
        <dbReference type="SAM" id="Phobius"/>
    </source>
</evidence>
<dbReference type="RefSeq" id="WP_090872197.1">
    <property type="nucleotide sequence ID" value="NZ_FOHE01000022.1"/>
</dbReference>
<dbReference type="OrthoDB" id="2428552at2"/>
<evidence type="ECO:0000313" key="2">
    <source>
        <dbReference type="EMBL" id="SET71165.1"/>
    </source>
</evidence>
<keyword evidence="3" id="KW-1185">Reference proteome</keyword>
<keyword evidence="1" id="KW-0812">Transmembrane</keyword>